<evidence type="ECO:0000256" key="6">
    <source>
        <dbReference type="ARBA" id="ARBA00022771"/>
    </source>
</evidence>
<evidence type="ECO:0000313" key="13">
    <source>
        <dbReference type="EMBL" id="RIB15096.1"/>
    </source>
</evidence>
<evidence type="ECO:0000313" key="14">
    <source>
        <dbReference type="Proteomes" id="UP000266673"/>
    </source>
</evidence>
<evidence type="ECO:0000256" key="10">
    <source>
        <dbReference type="SAM" id="MobiDB-lite"/>
    </source>
</evidence>
<protein>
    <recommendedName>
        <fullName evidence="2">RBR-type E3 ubiquitin transferase</fullName>
        <ecNumber evidence="2">2.3.2.31</ecNumber>
    </recommendedName>
</protein>
<organism evidence="13 14">
    <name type="scientific">Gigaspora rosea</name>
    <dbReference type="NCBI Taxonomy" id="44941"/>
    <lineage>
        <taxon>Eukaryota</taxon>
        <taxon>Fungi</taxon>
        <taxon>Fungi incertae sedis</taxon>
        <taxon>Mucoromycota</taxon>
        <taxon>Glomeromycotina</taxon>
        <taxon>Glomeromycetes</taxon>
        <taxon>Diversisporales</taxon>
        <taxon>Gigasporaceae</taxon>
        <taxon>Gigaspora</taxon>
    </lineage>
</organism>
<dbReference type="InterPro" id="IPR013083">
    <property type="entry name" value="Znf_RING/FYVE/PHD"/>
</dbReference>
<keyword evidence="3" id="KW-0808">Transferase</keyword>
<dbReference type="GO" id="GO:0061630">
    <property type="term" value="F:ubiquitin protein ligase activity"/>
    <property type="evidence" value="ECO:0007669"/>
    <property type="project" value="UniProtKB-EC"/>
</dbReference>
<keyword evidence="7" id="KW-0833">Ubl conjugation pathway</keyword>
<dbReference type="InterPro" id="IPR044066">
    <property type="entry name" value="TRIAD_supradom"/>
</dbReference>
<keyword evidence="4" id="KW-0479">Metal-binding</keyword>
<dbReference type="Gene3D" id="3.30.40.10">
    <property type="entry name" value="Zinc/RING finger domain, C3HC4 (zinc finger)"/>
    <property type="match status" value="1"/>
</dbReference>
<feature type="domain" description="RING-type" evidence="11">
    <location>
        <begin position="15"/>
        <end position="65"/>
    </location>
</feature>
<evidence type="ECO:0000256" key="3">
    <source>
        <dbReference type="ARBA" id="ARBA00022679"/>
    </source>
</evidence>
<keyword evidence="8" id="KW-0862">Zinc</keyword>
<name>A0A397V732_9GLOM</name>
<evidence type="ECO:0000256" key="5">
    <source>
        <dbReference type="ARBA" id="ARBA00022737"/>
    </source>
</evidence>
<dbReference type="Pfam" id="PF01485">
    <property type="entry name" value="IBR"/>
    <property type="match status" value="1"/>
</dbReference>
<dbReference type="SMART" id="SM00647">
    <property type="entry name" value="IBR"/>
    <property type="match status" value="2"/>
</dbReference>
<evidence type="ECO:0000259" key="12">
    <source>
        <dbReference type="PROSITE" id="PS51873"/>
    </source>
</evidence>
<sequence length="288" mass="33213">VQILSIMTTTTKLECSVCCEDYTSVHLISSVCGHNDLCSTCIKRHIEAELNTKGSEIQVRCPKSRCSIELTYDDVKRLAPKELFDRYDTLLLRAAIRKLPDFRWCKAPKCGSGQEHTTGDRLPIITCEACGAKSCFTHDVPWHMGLTCDEFSEQLQTKDYTANRAYYERHTKPCPRCKMSIEKNSGCDHMSCRCGYEFCWLCLGDYENIRNKGNHYHEQTCQYYAAYNSEDDDDDIDEYYGTSEDDFEDDDENEDDNEDYNDDDGIEDDGNEDDSNEDDEEEDIMELN</sequence>
<dbReference type="AlphaFoldDB" id="A0A397V732"/>
<reference evidence="13 14" key="1">
    <citation type="submission" date="2018-06" db="EMBL/GenBank/DDBJ databases">
        <title>Comparative genomics reveals the genomic features of Rhizophagus irregularis, R. cerebriforme, R. diaphanum and Gigaspora rosea, and their symbiotic lifestyle signature.</title>
        <authorList>
            <person name="Morin E."/>
            <person name="San Clemente H."/>
            <person name="Chen E.C.H."/>
            <person name="De La Providencia I."/>
            <person name="Hainaut M."/>
            <person name="Kuo A."/>
            <person name="Kohler A."/>
            <person name="Murat C."/>
            <person name="Tang N."/>
            <person name="Roy S."/>
            <person name="Loubradou J."/>
            <person name="Henrissat B."/>
            <person name="Grigoriev I.V."/>
            <person name="Corradi N."/>
            <person name="Roux C."/>
            <person name="Martin F.M."/>
        </authorList>
    </citation>
    <scope>NUCLEOTIDE SEQUENCE [LARGE SCALE GENOMIC DNA]</scope>
    <source>
        <strain evidence="13 14">DAOM 194757</strain>
    </source>
</reference>
<evidence type="ECO:0000256" key="7">
    <source>
        <dbReference type="ARBA" id="ARBA00022786"/>
    </source>
</evidence>
<dbReference type="STRING" id="44941.A0A397V732"/>
<dbReference type="Gene3D" id="1.20.120.1750">
    <property type="match status" value="1"/>
</dbReference>
<feature type="region of interest" description="Disordered" evidence="10">
    <location>
        <begin position="232"/>
        <end position="288"/>
    </location>
</feature>
<dbReference type="InterPro" id="IPR031127">
    <property type="entry name" value="E3_UB_ligase_RBR"/>
</dbReference>
<accession>A0A397V732</accession>
<comment type="caution">
    <text evidence="13">The sequence shown here is derived from an EMBL/GenBank/DDBJ whole genome shotgun (WGS) entry which is preliminary data.</text>
</comment>
<evidence type="ECO:0000256" key="8">
    <source>
        <dbReference type="ARBA" id="ARBA00022833"/>
    </source>
</evidence>
<dbReference type="EC" id="2.3.2.31" evidence="2"/>
<proteinExistence type="predicted"/>
<comment type="catalytic activity">
    <reaction evidence="1">
        <text>[E2 ubiquitin-conjugating enzyme]-S-ubiquitinyl-L-cysteine + [acceptor protein]-L-lysine = [E2 ubiquitin-conjugating enzyme]-L-cysteine + [acceptor protein]-N(6)-ubiquitinyl-L-lysine.</text>
        <dbReference type="EC" id="2.3.2.31"/>
    </reaction>
</comment>
<dbReference type="PROSITE" id="PS50089">
    <property type="entry name" value="ZF_RING_2"/>
    <property type="match status" value="1"/>
</dbReference>
<feature type="domain" description="RING-type" evidence="12">
    <location>
        <begin position="11"/>
        <end position="225"/>
    </location>
</feature>
<dbReference type="Pfam" id="PF22191">
    <property type="entry name" value="IBR_1"/>
    <property type="match status" value="1"/>
</dbReference>
<dbReference type="PROSITE" id="PS51873">
    <property type="entry name" value="TRIAD"/>
    <property type="match status" value="1"/>
</dbReference>
<dbReference type="EMBL" id="QKWP01000771">
    <property type="protein sequence ID" value="RIB15096.1"/>
    <property type="molecule type" value="Genomic_DNA"/>
</dbReference>
<dbReference type="Proteomes" id="UP000266673">
    <property type="component" value="Unassembled WGS sequence"/>
</dbReference>
<evidence type="ECO:0000259" key="11">
    <source>
        <dbReference type="PROSITE" id="PS50089"/>
    </source>
</evidence>
<keyword evidence="14" id="KW-1185">Reference proteome</keyword>
<gene>
    <name evidence="13" type="ORF">C2G38_1972154</name>
</gene>
<dbReference type="SUPFAM" id="SSF57850">
    <property type="entry name" value="RING/U-box"/>
    <property type="match status" value="3"/>
</dbReference>
<evidence type="ECO:0000256" key="4">
    <source>
        <dbReference type="ARBA" id="ARBA00022723"/>
    </source>
</evidence>
<keyword evidence="5" id="KW-0677">Repeat</keyword>
<dbReference type="SMART" id="SM00184">
    <property type="entry name" value="RING"/>
    <property type="match status" value="2"/>
</dbReference>
<dbReference type="CDD" id="cd20335">
    <property type="entry name" value="BRcat_RBR"/>
    <property type="match status" value="1"/>
</dbReference>
<feature type="non-terminal residue" evidence="13">
    <location>
        <position position="1"/>
    </location>
</feature>
<dbReference type="GO" id="GO:0016567">
    <property type="term" value="P:protein ubiquitination"/>
    <property type="evidence" value="ECO:0007669"/>
    <property type="project" value="InterPro"/>
</dbReference>
<evidence type="ECO:0000256" key="1">
    <source>
        <dbReference type="ARBA" id="ARBA00001798"/>
    </source>
</evidence>
<dbReference type="InterPro" id="IPR002867">
    <property type="entry name" value="IBR_dom"/>
</dbReference>
<keyword evidence="6 9" id="KW-0863">Zinc-finger</keyword>
<evidence type="ECO:0000256" key="2">
    <source>
        <dbReference type="ARBA" id="ARBA00012251"/>
    </source>
</evidence>
<evidence type="ECO:0000256" key="9">
    <source>
        <dbReference type="PROSITE-ProRule" id="PRU00175"/>
    </source>
</evidence>
<dbReference type="PANTHER" id="PTHR11685">
    <property type="entry name" value="RBR FAMILY RING FINGER AND IBR DOMAIN-CONTAINING"/>
    <property type="match status" value="1"/>
</dbReference>
<dbReference type="OrthoDB" id="1431934at2759"/>
<dbReference type="InterPro" id="IPR001841">
    <property type="entry name" value="Znf_RING"/>
</dbReference>
<dbReference type="GO" id="GO:0008270">
    <property type="term" value="F:zinc ion binding"/>
    <property type="evidence" value="ECO:0007669"/>
    <property type="project" value="UniProtKB-KW"/>
</dbReference>